<reference evidence="3" key="1">
    <citation type="submission" date="2022-11" db="UniProtKB">
        <authorList>
            <consortium name="WormBaseParasite"/>
        </authorList>
    </citation>
    <scope>IDENTIFICATION</scope>
</reference>
<dbReference type="Proteomes" id="UP000887565">
    <property type="component" value="Unplaced"/>
</dbReference>
<evidence type="ECO:0000256" key="1">
    <source>
        <dbReference type="SAM" id="MobiDB-lite"/>
    </source>
</evidence>
<keyword evidence="2" id="KW-1185">Reference proteome</keyword>
<accession>A0A915KND9</accession>
<feature type="compositionally biased region" description="Low complexity" evidence="1">
    <location>
        <begin position="1"/>
        <end position="24"/>
    </location>
</feature>
<dbReference type="AlphaFoldDB" id="A0A915KND9"/>
<feature type="region of interest" description="Disordered" evidence="1">
    <location>
        <begin position="1"/>
        <end position="39"/>
    </location>
</feature>
<organism evidence="2 3">
    <name type="scientific">Romanomermis culicivorax</name>
    <name type="common">Nematode worm</name>
    <dbReference type="NCBI Taxonomy" id="13658"/>
    <lineage>
        <taxon>Eukaryota</taxon>
        <taxon>Metazoa</taxon>
        <taxon>Ecdysozoa</taxon>
        <taxon>Nematoda</taxon>
        <taxon>Enoplea</taxon>
        <taxon>Dorylaimia</taxon>
        <taxon>Mermithida</taxon>
        <taxon>Mermithoidea</taxon>
        <taxon>Mermithidae</taxon>
        <taxon>Romanomermis</taxon>
    </lineage>
</organism>
<evidence type="ECO:0000313" key="2">
    <source>
        <dbReference type="Proteomes" id="UP000887565"/>
    </source>
</evidence>
<feature type="compositionally biased region" description="Polar residues" evidence="1">
    <location>
        <begin position="25"/>
        <end position="39"/>
    </location>
</feature>
<dbReference type="WBParaSite" id="nRc.2.0.1.t39565-RA">
    <property type="protein sequence ID" value="nRc.2.0.1.t39565-RA"/>
    <property type="gene ID" value="nRc.2.0.1.g39565"/>
</dbReference>
<protein>
    <submittedName>
        <fullName evidence="3">Peptidase A2 domain-containing protein</fullName>
    </submittedName>
</protein>
<evidence type="ECO:0000313" key="3">
    <source>
        <dbReference type="WBParaSite" id="nRc.2.0.1.t39565-RA"/>
    </source>
</evidence>
<proteinExistence type="predicted"/>
<sequence length="234" mass="26312">MQEFQQQAALQQPQPPQAIAGPNQTLNQGQFTNQQPQKDYSSVMVTRQSQMNLLRQVDQRVNCPNVVLGSIVQMNAITSQTVASTVQVIKRGAPVSPQEQQLLDAYPKIAPFHMEVIMGWRKTLALIETGAQCTVMSAKFPKETLGPDYTEYPRILNVTVAKGKTVKAHKDIQFRMDTLCEQFQVSVPVVSPNQVYLPSGTDILFKDKLWDKTLGKIPWNFIPKLQCQMGRQDP</sequence>
<name>A0A915KND9_ROMCU</name>